<evidence type="ECO:0000256" key="1">
    <source>
        <dbReference type="SAM" id="MobiDB-lite"/>
    </source>
</evidence>
<protein>
    <submittedName>
        <fullName evidence="2">Uncharacterized protein</fullName>
    </submittedName>
</protein>
<keyword evidence="3" id="KW-1185">Reference proteome</keyword>
<proteinExistence type="predicted"/>
<accession>A0A9D5CJ62</accession>
<dbReference type="Proteomes" id="UP001085076">
    <property type="component" value="Miscellaneous, Linkage group lg05"/>
</dbReference>
<organism evidence="2 3">
    <name type="scientific">Dioscorea zingiberensis</name>
    <dbReference type="NCBI Taxonomy" id="325984"/>
    <lineage>
        <taxon>Eukaryota</taxon>
        <taxon>Viridiplantae</taxon>
        <taxon>Streptophyta</taxon>
        <taxon>Embryophyta</taxon>
        <taxon>Tracheophyta</taxon>
        <taxon>Spermatophyta</taxon>
        <taxon>Magnoliopsida</taxon>
        <taxon>Liliopsida</taxon>
        <taxon>Dioscoreales</taxon>
        <taxon>Dioscoreaceae</taxon>
        <taxon>Dioscorea</taxon>
    </lineage>
</organism>
<evidence type="ECO:0000313" key="2">
    <source>
        <dbReference type="EMBL" id="KAJ0973493.1"/>
    </source>
</evidence>
<dbReference type="PANTHER" id="PTHR38390">
    <property type="entry name" value="OS01G0103900 PROTEIN"/>
    <property type="match status" value="1"/>
</dbReference>
<reference evidence="2" key="2">
    <citation type="journal article" date="2022" name="Hortic Res">
        <title>The genome of Dioscorea zingiberensis sheds light on the biosynthesis, origin and evolution of the medicinally important diosgenin saponins.</title>
        <authorList>
            <person name="Li Y."/>
            <person name="Tan C."/>
            <person name="Li Z."/>
            <person name="Guo J."/>
            <person name="Li S."/>
            <person name="Chen X."/>
            <person name="Wang C."/>
            <person name="Dai X."/>
            <person name="Yang H."/>
            <person name="Song W."/>
            <person name="Hou L."/>
            <person name="Xu J."/>
            <person name="Tong Z."/>
            <person name="Xu A."/>
            <person name="Yuan X."/>
            <person name="Wang W."/>
            <person name="Yang Q."/>
            <person name="Chen L."/>
            <person name="Sun Z."/>
            <person name="Wang K."/>
            <person name="Pan B."/>
            <person name="Chen J."/>
            <person name="Bao Y."/>
            <person name="Liu F."/>
            <person name="Qi X."/>
            <person name="Gang D.R."/>
            <person name="Wen J."/>
            <person name="Li J."/>
        </authorList>
    </citation>
    <scope>NUCLEOTIDE SEQUENCE</scope>
    <source>
        <strain evidence="2">Dzin_1.0</strain>
    </source>
</reference>
<dbReference type="AlphaFoldDB" id="A0A9D5CJ62"/>
<dbReference type="EMBL" id="JAGGNH010000005">
    <property type="protein sequence ID" value="KAJ0973493.1"/>
    <property type="molecule type" value="Genomic_DNA"/>
</dbReference>
<name>A0A9D5CJ62_9LILI</name>
<reference evidence="2" key="1">
    <citation type="submission" date="2021-03" db="EMBL/GenBank/DDBJ databases">
        <authorList>
            <person name="Li Z."/>
            <person name="Yang C."/>
        </authorList>
    </citation>
    <scope>NUCLEOTIDE SEQUENCE</scope>
    <source>
        <strain evidence="2">Dzin_1.0</strain>
        <tissue evidence="2">Leaf</tissue>
    </source>
</reference>
<sequence length="649" mass="71958">MALLCFVLDLRSVSPPLLGDLKQSLLQLGNLYVASCGRGERERSMNGIRPLRDRIGLCYIRRSKAPSSSSELNIAYRPGESFNLRDFHHAVNSLPMDCFLPELIDSISTASEDQELPLASLLSGNALYSWGGDSVSKKVIVVGSNMFKNNEVLHKSLMDAADRCVAAEFVLLEHEEANPSHIDFEKREEFGSSINDLENCVLRKYLPDARILGGLVKKWLQELKNDVDQPLQAIFSFKNSLVGSRNQIICNLYASSNQIIDGFQPCKTCRCHGYPLDSIASNKTKRSCCPLTGNELGTSDLVENAVRVGEQTTLFLPSFDGCTKLQRISAPIIFDVIERTNLASLSEGVIIGASCIVTPAACHETEAVLDECAESDLNIQSFHALCGALFHLDQGLICSSTCNMETMTVGTLHSYYILQPSDKGPMLLRRLAGSEEILPFPEFSQSKDLVIPEEIEKSIQVSLSKIDQRDYNPLQHDRGLHLGLNKLVKESLQFGAIPSLQVETSPKAKHPSHIKEPLLHWSLTSQASDPEMHSNQNKEDNASSSLTEEWEELLVIDEMNDSCSPSSLFKPKVQNCTLPVQTKPLDEKTSRILERLEAPKQHKSEANSSLILRNLINGPIKRPLLPSQSKASSPLKPNFQRPKRKQGKI</sequence>
<gene>
    <name evidence="2" type="ORF">J5N97_021452</name>
</gene>
<comment type="caution">
    <text evidence="2">The sequence shown here is derived from an EMBL/GenBank/DDBJ whole genome shotgun (WGS) entry which is preliminary data.</text>
</comment>
<evidence type="ECO:0000313" key="3">
    <source>
        <dbReference type="Proteomes" id="UP001085076"/>
    </source>
</evidence>
<feature type="region of interest" description="Disordered" evidence="1">
    <location>
        <begin position="622"/>
        <end position="649"/>
    </location>
</feature>
<dbReference type="PANTHER" id="PTHR38390:SF2">
    <property type="entry name" value="OS01G0103900 PROTEIN"/>
    <property type="match status" value="1"/>
</dbReference>
<dbReference type="OrthoDB" id="1906673at2759"/>